<dbReference type="PANTHER" id="PTHR30222:SF17">
    <property type="entry name" value="SPERMIDINE_PUTRESCINE-BINDING PERIPLASMIC PROTEIN"/>
    <property type="match status" value="1"/>
</dbReference>
<accession>A0A6P5RVN5</accession>
<dbReference type="Gramene" id="Pav_sc0000148.1_g350.1.mk:mrna">
    <property type="protein sequence ID" value="Pav_sc0000148.1_g350.1.mk:mrna"/>
    <property type="gene ID" value="Pav_sc0000148.1_g350.1.mk"/>
</dbReference>
<sequence length="561" mass="61312">MAAAAAAGAVPLVPPHISFPLDLSSPQNPNKLTLFFPRLHRSTKSQPTLRCHRPLSFSCGLSLTPHSPAPEQPTSAVPQTLLRLAASAALFFGLGLCCWAASAQCPPLPLGDHGAVLEEERTAQATDDGDEGKSDNLEKSEDSKLEAAFGVWKSKTYALTVPLRIAALRGSVPPSWIKDFMQSQGKRSKVHLKSHASLEGIFSDLSMAFNKGKVGPSSVVAADLVSVGDSWLSYAINKALIEPIQGVEDQDWFKGLSDRWKVYLCRNSEGRIDPDGKVWAAPYRWGCMVIAYKKTKFRKHKLAPVEDWADLWRPELAGKISMVDSPREVIGAVLKYMGASYNTKDIHLQVDGGRDAVRQNLALLVKQVRLFDSVHYLKAFGVGDVWMAVGWSSDVIPVAKRMSDVAVIVPKSGASIWADLWAIPAVSQLETNRIGGRVRGPSPLIHQWIEFCFQTARALPFKQEVVPGASPSALDSAPPEVLNELIKGKPRLDTNLVAGVPPPQILAKCEFLEPLTDSTLSDYQWLIASVQKSRDGLIASMHSYMSSLIQIFWLKLNSKPA</sequence>
<dbReference type="GO" id="GO:0009657">
    <property type="term" value="P:plastid organization"/>
    <property type="evidence" value="ECO:0007669"/>
    <property type="project" value="EnsemblPlants"/>
</dbReference>
<dbReference type="GO" id="GO:0009507">
    <property type="term" value="C:chloroplast"/>
    <property type="evidence" value="ECO:0007669"/>
    <property type="project" value="EnsemblPlants"/>
</dbReference>
<dbReference type="SUPFAM" id="SSF53850">
    <property type="entry name" value="Periplasmic binding protein-like II"/>
    <property type="match status" value="1"/>
</dbReference>
<dbReference type="PANTHER" id="PTHR30222">
    <property type="entry name" value="SPERMIDINE/PUTRESCINE-BINDING PERIPLASMIC PROTEIN"/>
    <property type="match status" value="1"/>
</dbReference>
<evidence type="ECO:0000256" key="1">
    <source>
        <dbReference type="ARBA" id="ARBA00022729"/>
    </source>
</evidence>
<keyword evidence="2" id="KW-1185">Reference proteome</keyword>
<protein>
    <submittedName>
        <fullName evidence="3">Uncharacterized protein LOC110749879</fullName>
    </submittedName>
</protein>
<evidence type="ECO:0000313" key="2">
    <source>
        <dbReference type="Proteomes" id="UP000515124"/>
    </source>
</evidence>
<evidence type="ECO:0000313" key="3">
    <source>
        <dbReference type="RefSeq" id="XP_021805773.1"/>
    </source>
</evidence>
<keyword evidence="1" id="KW-0732">Signal</keyword>
<dbReference type="AlphaFoldDB" id="A0A6P5RVN5"/>
<dbReference type="Gene3D" id="3.40.190.10">
    <property type="entry name" value="Periplasmic binding protein-like II"/>
    <property type="match status" value="2"/>
</dbReference>
<dbReference type="Proteomes" id="UP000515124">
    <property type="component" value="Unplaced"/>
</dbReference>
<gene>
    <name evidence="3" type="primary">LOC110749879</name>
</gene>
<reference evidence="3" key="1">
    <citation type="submission" date="2025-08" db="UniProtKB">
        <authorList>
            <consortium name="RefSeq"/>
        </authorList>
    </citation>
    <scope>IDENTIFICATION</scope>
</reference>
<dbReference type="Pfam" id="PF13343">
    <property type="entry name" value="SBP_bac_6"/>
    <property type="match status" value="1"/>
</dbReference>
<dbReference type="KEGG" id="pavi:110749879"/>
<dbReference type="SMR" id="A0A6P5RVN5"/>
<name>A0A6P5RVN5_PRUAV</name>
<dbReference type="RefSeq" id="XP_021805773.1">
    <property type="nucleotide sequence ID" value="XM_021950081.1"/>
</dbReference>
<dbReference type="CDD" id="cd13661">
    <property type="entry name" value="PBP2_PotD_PotF_like_1"/>
    <property type="match status" value="1"/>
</dbReference>
<organism evidence="2 3">
    <name type="scientific">Prunus avium</name>
    <name type="common">Cherry</name>
    <name type="synonym">Cerasus avium</name>
    <dbReference type="NCBI Taxonomy" id="42229"/>
    <lineage>
        <taxon>Eukaryota</taxon>
        <taxon>Viridiplantae</taxon>
        <taxon>Streptophyta</taxon>
        <taxon>Embryophyta</taxon>
        <taxon>Tracheophyta</taxon>
        <taxon>Spermatophyta</taxon>
        <taxon>Magnoliopsida</taxon>
        <taxon>eudicotyledons</taxon>
        <taxon>Gunneridae</taxon>
        <taxon>Pentapetalae</taxon>
        <taxon>rosids</taxon>
        <taxon>fabids</taxon>
        <taxon>Rosales</taxon>
        <taxon>Rosaceae</taxon>
        <taxon>Amygdaloideae</taxon>
        <taxon>Amygdaleae</taxon>
        <taxon>Prunus</taxon>
    </lineage>
</organism>
<proteinExistence type="predicted"/>
<dbReference type="GeneID" id="110749879"/>